<keyword evidence="6 10" id="KW-0418">Kinase</keyword>
<dbReference type="Gene3D" id="1.10.287.130">
    <property type="match status" value="1"/>
</dbReference>
<keyword evidence="8" id="KW-0472">Membrane</keyword>
<dbReference type="PANTHER" id="PTHR45436">
    <property type="entry name" value="SENSOR HISTIDINE KINASE YKOH"/>
    <property type="match status" value="1"/>
</dbReference>
<protein>
    <recommendedName>
        <fullName evidence="2">histidine kinase</fullName>
        <ecNumber evidence="2">2.7.13.3</ecNumber>
    </recommendedName>
</protein>
<dbReference type="InterPro" id="IPR005467">
    <property type="entry name" value="His_kinase_dom"/>
</dbReference>
<dbReference type="InterPro" id="IPR003661">
    <property type="entry name" value="HisK_dim/P_dom"/>
</dbReference>
<dbReference type="CDD" id="cd00082">
    <property type="entry name" value="HisKA"/>
    <property type="match status" value="1"/>
</dbReference>
<evidence type="ECO:0000313" key="11">
    <source>
        <dbReference type="Proteomes" id="UP000304900"/>
    </source>
</evidence>
<dbReference type="PROSITE" id="PS50109">
    <property type="entry name" value="HIS_KIN"/>
    <property type="match status" value="1"/>
</dbReference>
<keyword evidence="4" id="KW-0808">Transferase</keyword>
<organism evidence="10 11">
    <name type="scientific">Dyadobacter frigoris</name>
    <dbReference type="NCBI Taxonomy" id="2576211"/>
    <lineage>
        <taxon>Bacteria</taxon>
        <taxon>Pseudomonadati</taxon>
        <taxon>Bacteroidota</taxon>
        <taxon>Cytophagia</taxon>
        <taxon>Cytophagales</taxon>
        <taxon>Spirosomataceae</taxon>
        <taxon>Dyadobacter</taxon>
    </lineage>
</organism>
<dbReference type="OrthoDB" id="1522504at2"/>
<dbReference type="InterPro" id="IPR036097">
    <property type="entry name" value="HisK_dim/P_sf"/>
</dbReference>
<name>A0A4U6D7V9_9BACT</name>
<dbReference type="PANTHER" id="PTHR45436:SF5">
    <property type="entry name" value="SENSOR HISTIDINE KINASE TRCS"/>
    <property type="match status" value="1"/>
</dbReference>
<feature type="domain" description="Histidine kinase" evidence="9">
    <location>
        <begin position="217"/>
        <end position="418"/>
    </location>
</feature>
<dbReference type="GO" id="GO:0005886">
    <property type="term" value="C:plasma membrane"/>
    <property type="evidence" value="ECO:0007669"/>
    <property type="project" value="TreeGrafter"/>
</dbReference>
<sequence>MKLFARYNRINLIVMVVLFLISGISYSLIINYVLVHELDEALDHYRLRIENYVAINGKLPAIGVTDETEVTYLPLTTAVGPDRFETRRLLDKVENKRHNYRQLTYSQQVTEKHYAITLSKPIEGTKMLTKTVALITLIMLLAVIGSTILLNMVILRRLWQPFYDSLSVMKTFKLGKKLIPDFPKTAIEEFNYMNKLLEETFINAETDYQVLKEFTENASHEIQTPLAIIRSKLDLVIQEEGLSQKQTQALQSVYSGIKRLTKLNQSLLLLAKIENHQYAEKSTVDIKEKIEEKLSQFQEFWQHNQIEWKTNIQPFMIESNPELIDILLSNLISNAGRHNREGGVIMITLQNNELIIGNTGSMEALDPKRLFRRFYKQVQHSQHNGLGLSIVKQICDQLDIAIRYSFLENRHQFTLKWN</sequence>
<dbReference type="Proteomes" id="UP000304900">
    <property type="component" value="Unassembled WGS sequence"/>
</dbReference>
<keyword evidence="3" id="KW-0597">Phosphoprotein</keyword>
<dbReference type="SMART" id="SM00387">
    <property type="entry name" value="HATPase_c"/>
    <property type="match status" value="1"/>
</dbReference>
<evidence type="ECO:0000256" key="7">
    <source>
        <dbReference type="ARBA" id="ARBA00022989"/>
    </source>
</evidence>
<comment type="catalytic activity">
    <reaction evidence="1">
        <text>ATP + protein L-histidine = ADP + protein N-phospho-L-histidine.</text>
        <dbReference type="EC" id="2.7.13.3"/>
    </reaction>
</comment>
<proteinExistence type="predicted"/>
<comment type="caution">
    <text evidence="10">The sequence shown here is derived from an EMBL/GenBank/DDBJ whole genome shotgun (WGS) entry which is preliminary data.</text>
</comment>
<evidence type="ECO:0000256" key="5">
    <source>
        <dbReference type="ARBA" id="ARBA00022692"/>
    </source>
</evidence>
<dbReference type="Pfam" id="PF00512">
    <property type="entry name" value="HisKA"/>
    <property type="match status" value="1"/>
</dbReference>
<evidence type="ECO:0000256" key="1">
    <source>
        <dbReference type="ARBA" id="ARBA00000085"/>
    </source>
</evidence>
<evidence type="ECO:0000256" key="4">
    <source>
        <dbReference type="ARBA" id="ARBA00022679"/>
    </source>
</evidence>
<keyword evidence="11" id="KW-1185">Reference proteome</keyword>
<dbReference type="SUPFAM" id="SSF47384">
    <property type="entry name" value="Homodimeric domain of signal transducing histidine kinase"/>
    <property type="match status" value="1"/>
</dbReference>
<dbReference type="InterPro" id="IPR036890">
    <property type="entry name" value="HATPase_C_sf"/>
</dbReference>
<dbReference type="AlphaFoldDB" id="A0A4U6D7V9"/>
<feature type="transmembrane region" description="Helical" evidence="8">
    <location>
        <begin position="12"/>
        <end position="34"/>
    </location>
</feature>
<keyword evidence="7 8" id="KW-1133">Transmembrane helix</keyword>
<dbReference type="InterPro" id="IPR003594">
    <property type="entry name" value="HATPase_dom"/>
</dbReference>
<reference evidence="10 11" key="1">
    <citation type="submission" date="2019-05" db="EMBL/GenBank/DDBJ databases">
        <title>Dyadobacter AR-3-8 sp. nov., isolated from arctic soil.</title>
        <authorList>
            <person name="Chaudhary D.K."/>
        </authorList>
    </citation>
    <scope>NUCLEOTIDE SEQUENCE [LARGE SCALE GENOMIC DNA]</scope>
    <source>
        <strain evidence="10 11">AR-3-8</strain>
    </source>
</reference>
<evidence type="ECO:0000256" key="3">
    <source>
        <dbReference type="ARBA" id="ARBA00022553"/>
    </source>
</evidence>
<gene>
    <name evidence="10" type="ORF">FDK13_08630</name>
</gene>
<dbReference type="SMART" id="SM00388">
    <property type="entry name" value="HisKA"/>
    <property type="match status" value="1"/>
</dbReference>
<feature type="transmembrane region" description="Helical" evidence="8">
    <location>
        <begin position="132"/>
        <end position="155"/>
    </location>
</feature>
<evidence type="ECO:0000256" key="6">
    <source>
        <dbReference type="ARBA" id="ARBA00022777"/>
    </source>
</evidence>
<dbReference type="EMBL" id="SZVO01000003">
    <property type="protein sequence ID" value="TKT92846.1"/>
    <property type="molecule type" value="Genomic_DNA"/>
</dbReference>
<keyword evidence="5 8" id="KW-0812">Transmembrane</keyword>
<evidence type="ECO:0000256" key="2">
    <source>
        <dbReference type="ARBA" id="ARBA00012438"/>
    </source>
</evidence>
<accession>A0A4U6D7V9</accession>
<evidence type="ECO:0000256" key="8">
    <source>
        <dbReference type="SAM" id="Phobius"/>
    </source>
</evidence>
<dbReference type="Pfam" id="PF02518">
    <property type="entry name" value="HATPase_c"/>
    <property type="match status" value="1"/>
</dbReference>
<dbReference type="InterPro" id="IPR050428">
    <property type="entry name" value="TCS_sensor_his_kinase"/>
</dbReference>
<dbReference type="Gene3D" id="3.30.565.10">
    <property type="entry name" value="Histidine kinase-like ATPase, C-terminal domain"/>
    <property type="match status" value="1"/>
</dbReference>
<evidence type="ECO:0000259" key="9">
    <source>
        <dbReference type="PROSITE" id="PS50109"/>
    </source>
</evidence>
<evidence type="ECO:0000313" key="10">
    <source>
        <dbReference type="EMBL" id="TKT92846.1"/>
    </source>
</evidence>
<dbReference type="GO" id="GO:0000155">
    <property type="term" value="F:phosphorelay sensor kinase activity"/>
    <property type="evidence" value="ECO:0007669"/>
    <property type="project" value="InterPro"/>
</dbReference>
<dbReference type="RefSeq" id="WP_137339573.1">
    <property type="nucleotide sequence ID" value="NZ_SZVO01000003.1"/>
</dbReference>
<dbReference type="SUPFAM" id="SSF55874">
    <property type="entry name" value="ATPase domain of HSP90 chaperone/DNA topoisomerase II/histidine kinase"/>
    <property type="match status" value="1"/>
</dbReference>
<dbReference type="EC" id="2.7.13.3" evidence="2"/>